<reference evidence="3 4" key="1">
    <citation type="journal article" date="2010" name="Stand. Genomic Sci.">
        <title>Complete genome sequence of Haliangium ochraceum type strain (SMP-2).</title>
        <authorList>
            <consortium name="US DOE Joint Genome Institute (JGI-PGF)"/>
            <person name="Ivanova N."/>
            <person name="Daum C."/>
            <person name="Lang E."/>
            <person name="Abt B."/>
            <person name="Kopitz M."/>
            <person name="Saunders E."/>
            <person name="Lapidus A."/>
            <person name="Lucas S."/>
            <person name="Glavina Del Rio T."/>
            <person name="Nolan M."/>
            <person name="Tice H."/>
            <person name="Copeland A."/>
            <person name="Cheng J.F."/>
            <person name="Chen F."/>
            <person name="Bruce D."/>
            <person name="Goodwin L."/>
            <person name="Pitluck S."/>
            <person name="Mavromatis K."/>
            <person name="Pati A."/>
            <person name="Mikhailova N."/>
            <person name="Chen A."/>
            <person name="Palaniappan K."/>
            <person name="Land M."/>
            <person name="Hauser L."/>
            <person name="Chang Y.J."/>
            <person name="Jeffries C.D."/>
            <person name="Detter J.C."/>
            <person name="Brettin T."/>
            <person name="Rohde M."/>
            <person name="Goker M."/>
            <person name="Bristow J."/>
            <person name="Markowitz V."/>
            <person name="Eisen J.A."/>
            <person name="Hugenholtz P."/>
            <person name="Kyrpides N.C."/>
            <person name="Klenk H.P."/>
        </authorList>
    </citation>
    <scope>NUCLEOTIDE SEQUENCE [LARGE SCALE GENOMIC DNA]</scope>
    <source>
        <strain evidence="4">DSM 14365 / CIP 107738 / JCM 11303 / AJ 13395 / SMP-2</strain>
    </source>
</reference>
<dbReference type="STRING" id="502025.Hoch_5958"/>
<dbReference type="OrthoDB" id="5244639at2"/>
<evidence type="ECO:0000256" key="2">
    <source>
        <dbReference type="ARBA" id="ARBA00022803"/>
    </source>
</evidence>
<dbReference type="Gene3D" id="1.25.40.10">
    <property type="entry name" value="Tetratricopeptide repeat domain"/>
    <property type="match status" value="11"/>
</dbReference>
<dbReference type="EMBL" id="CP001804">
    <property type="protein sequence ID" value="ACY18433.1"/>
    <property type="molecule type" value="Genomic_DNA"/>
</dbReference>
<organism evidence="3 4">
    <name type="scientific">Haliangium ochraceum (strain DSM 14365 / JCM 11303 / SMP-2)</name>
    <dbReference type="NCBI Taxonomy" id="502025"/>
    <lineage>
        <taxon>Bacteria</taxon>
        <taxon>Pseudomonadati</taxon>
        <taxon>Myxococcota</taxon>
        <taxon>Polyangia</taxon>
        <taxon>Haliangiales</taxon>
        <taxon>Kofleriaceae</taxon>
        <taxon>Haliangium</taxon>
    </lineage>
</organism>
<sequence>MADQETRDEFDAAVDVVRKTPADMDSWDVIESLTDDLNCPDEVAALYREVLAQELPLELATTLGERAANFIEEWFGDDPTASQDVLLRVLDIDPDAEWAFQRLTVMYSSLERWDQMLALYDRALASARDDERRIQLLEEAAQVAKDVANQPDKAIDYLQKLVPLKAGDTQLESSLERLLERHERWAELIALWETQLENQEPEEREASRLRIATCWLDNLHQPANALEAVKPLLAEAEDDAAACQVLERIVTDEAAPQPVRASALDVLRQHYEASERPREIVRVLEAAIEMSSPADSKPLREEAGSRLAALEDDAAAMDHYAALLTLDPSLTEVQDKMEQLARRSGNFARYADGVAAAAEASDDVPRRVTLLAEAARIRLDMLEDEEGAIRFYQAALSQEGLSVDEELRVARRLADLLGRAERHAERLEVLERLSGLDPNPASRRTVIGEAARLAETLEETDRALALWKSRIELDGDDMFALDAMIALLESSERWEPLIEMLGQRVEKTRADIQRRADLIRIAGIYDKSLDAADKAIEAWLRVQTESGESTETVDALADLYTRTERWSDLAGVLERASGRETARVLDRLVKLADANRAHLDAPESALDGYRNALAIDPGHEGAREGMSALLELESCRPVAAEALATAYRKTGDWKGFLELLEPRLADAESPDDRLRLLREAAAIQEHQVADATAAAESLARALPLAPKDRVLEANMVRLAESTGNWDGAEVAYEQAAQALTDDPFEAARLRFSRGEILENRLERTEDAYAAFLAVHRAEPGNARAIAAVLRLGTSLGHWDEIAAAFVRHVREVDRIDAELVGQMETVAGEQNAWDAATQALTQALDQTVENSQEGDNPLSPRQAFALYHKTAEWHSEHRDAADASRDALRRALRFEGAPENARAAVLRDLVTLERSTPSAELYATLRLLCELDGSNLDTLRETAEVALEHVADPAEQKSALSALLGRATAAWRGTSSASGSEPPQTYVTWALDKLVAHELEHKQPSAAVDLLIDSARLPFDADTRRAMRIRAADIATEVIGDNGMAIQMYQAVLSQAPNDMEAIEKLAALYAAENLPAEKLSLRKHQLTLEQDAERRITLRLEIAALVGKVEAYGGRFEALTENLKDEPGHRASVDALYEILDGRGDHEQLAEVLESQAARLHDSGQDAHSAELWGRAAVIAENQLSQAERAIQNYRRVVDVSAEPEALRALARLYMERNQPAQAVPWFENLLAGVPADERQDTVLKLAQAHIGADHQDRAIICLENNIGEDQPALPLRTMLAELYRGSESWEPLARLLTRSLPVLPDNDTAIAYAREAADTYIERLDAPDKAVPALEKALSVVPGDRGLRTQLAAGLRAAKRFDEAIALLGELIEEFGRRRSPERAALHVELARVRQAQGEDAQAIKEMEVASKMDVGNVRIQKELAEMARLSGDMSKAERTYRSLLLVVRRQPPGDDVQAVGASEVLFELHKLAAAQGQDEQSKELLETAIETAVQSDAEVRRLRRSLLAHSEPDTLLRVLDMRLEVCEEARSQAALLADKAEVLAEHLDRLGDALETQLEALRKDHLREDLHDRARELAQKAGKSLAYVETVKEITDNLRRKEDPPLVARQLLRAGEALEHDVGDMEGALELYQRVEAMGERTAEAFFAIARVAGALGKTDEQARVLESMLSLATSEEPSSTQIDALYSLAEIFMGNDERREQGIELLEKAFAAEPRYQQAGASLEKAAAAEPDSDRVMALYERVARSAGDPQMLLDFLERRAQRSDATPTQVREAVDVALAQNQAQRAEALLGRAVEAARSSDEGIAGAVWAVMALAETRVATGDFASARELVHEAAEYADPEKFDRLVLDLAVKARGADKGLAAEMYELLRERTPNTRQVWEPLIELYRELGDGDKLQAVVAATLPTLVDPGERNALRMQLAHYFIEKLERYDDATQVLRDVLLDDPDHVEAGELLEEVLRKQGDDDALVDFLWQRFEDAKQRQNPETVSSAATRLGALLDQRDPAEALGVYRSALEVAPGSLELVRNVLDRLGPDADPVERAGLMERRLELETPDKAMALTLELVAIYQDMDDEHGVQRTLERGYRANPDDADLRTRLESWYREREQWIPLAELMSSDAGRMAENGDAAAAVERFREAAALQRDTLGDPGAAAGILRQALALSPADDSLVAELAASLTAAGNPRGGTEAITEALERRIGGETEAEAEAAGEDAHSAVAIQGAGRVALLLLRSDLRVQIGEEAEALEDLREAYAIDPERIRPQLIEALERRRDSAAATGDTETERHTIMRLSELLTASGETGRTRELLVGWVERHPEDREPLYTLLEMDKASENWNGVLDICTRLVAIEEGEAQVKAALELADAAEKTERPGEALQALETAHEAQPNSGELRDRLRRIYELSGAFDKLATVLLADGDHAEDADVRYDAYRRAAEVLLFSLGNPQAAMVPAQKARDLKPEEHDGTVLYVDILTMSGETDRAIALLEEAIGQHKRRSPQLAALKQRMARVAAVLGDRDGQLSWLKESFDVDRKNPEIAAELAQLATEVGDYDLALKPLRAITLMEDPQPITRVMAFLWEAKIEHARGNNAKAELWARKALREDPEYAEAQTFLDQISQ</sequence>
<dbReference type="PANTHER" id="PTHR45586:SF1">
    <property type="entry name" value="LIPOPOLYSACCHARIDE ASSEMBLY PROTEIN B"/>
    <property type="match status" value="1"/>
</dbReference>
<keyword evidence="4" id="KW-1185">Reference proteome</keyword>
<accession>D0LJS6</accession>
<dbReference type="KEGG" id="hoh:Hoch_5958"/>
<keyword evidence="2" id="KW-0802">TPR repeat</keyword>
<dbReference type="InterPro" id="IPR019734">
    <property type="entry name" value="TPR_rpt"/>
</dbReference>
<dbReference type="Pfam" id="PF13176">
    <property type="entry name" value="TPR_7"/>
    <property type="match status" value="2"/>
</dbReference>
<dbReference type="PANTHER" id="PTHR45586">
    <property type="entry name" value="TPR REPEAT-CONTAINING PROTEIN PA4667"/>
    <property type="match status" value="1"/>
</dbReference>
<dbReference type="eggNOG" id="COG0457">
    <property type="taxonomic scope" value="Bacteria"/>
</dbReference>
<dbReference type="InterPro" id="IPR051012">
    <property type="entry name" value="CellSynth/LPSAsmb/PSIAsmb"/>
</dbReference>
<dbReference type="HOGENOM" id="CLU_227772_0_0_7"/>
<proteinExistence type="predicted"/>
<dbReference type="SMART" id="SM00028">
    <property type="entry name" value="TPR"/>
    <property type="match status" value="11"/>
</dbReference>
<dbReference type="Proteomes" id="UP000001880">
    <property type="component" value="Chromosome"/>
</dbReference>
<protein>
    <submittedName>
        <fullName evidence="3">Tetratricopeptide TPR_4</fullName>
    </submittedName>
</protein>
<gene>
    <name evidence="3" type="ordered locus">Hoch_5958</name>
</gene>
<dbReference type="SUPFAM" id="SSF48452">
    <property type="entry name" value="TPR-like"/>
    <property type="match status" value="9"/>
</dbReference>
<evidence type="ECO:0000256" key="1">
    <source>
        <dbReference type="ARBA" id="ARBA00022737"/>
    </source>
</evidence>
<dbReference type="InterPro" id="IPR011990">
    <property type="entry name" value="TPR-like_helical_dom_sf"/>
</dbReference>
<keyword evidence="1" id="KW-0677">Repeat</keyword>
<evidence type="ECO:0000313" key="4">
    <source>
        <dbReference type="Proteomes" id="UP000001880"/>
    </source>
</evidence>
<name>D0LJS6_HALO1</name>
<evidence type="ECO:0000313" key="3">
    <source>
        <dbReference type="EMBL" id="ACY18433.1"/>
    </source>
</evidence>